<feature type="repeat" description="CSPG" evidence="7">
    <location>
        <begin position="1612"/>
        <end position="1708"/>
    </location>
</feature>
<keyword evidence="12" id="KW-1185">Reference proteome</keyword>
<keyword evidence="4 6" id="KW-0106">Calcium</keyword>
<dbReference type="InterPro" id="IPR038081">
    <property type="entry name" value="CalX-like_sf"/>
</dbReference>
<dbReference type="GO" id="GO:0005509">
    <property type="term" value="F:calcium ion binding"/>
    <property type="evidence" value="ECO:0007669"/>
    <property type="project" value="UniProtKB-UniRule"/>
</dbReference>
<evidence type="ECO:0000313" key="11">
    <source>
        <dbReference type="Ensembl" id="ENSPMGP00000001903.1"/>
    </source>
</evidence>
<dbReference type="Pfam" id="PF16184">
    <property type="entry name" value="Cadherin_3"/>
    <property type="match status" value="11"/>
</dbReference>
<name>A0A3B3ZBF9_9GOBI</name>
<evidence type="ECO:0000313" key="12">
    <source>
        <dbReference type="Proteomes" id="UP000261520"/>
    </source>
</evidence>
<evidence type="ECO:0000256" key="2">
    <source>
        <dbReference type="ARBA" id="ARBA00022729"/>
    </source>
</evidence>
<feature type="repeat" description="CSPG" evidence="7">
    <location>
        <begin position="879"/>
        <end position="973"/>
    </location>
</feature>
<reference evidence="11" key="1">
    <citation type="submission" date="2025-08" db="UniProtKB">
        <authorList>
            <consortium name="Ensembl"/>
        </authorList>
    </citation>
    <scope>IDENTIFICATION</scope>
</reference>
<feature type="repeat" description="CSPG" evidence="7">
    <location>
        <begin position="374"/>
        <end position="461"/>
    </location>
</feature>
<feature type="repeat" description="CSPG" evidence="7">
    <location>
        <begin position="1495"/>
        <end position="1581"/>
    </location>
</feature>
<feature type="signal peptide" evidence="9">
    <location>
        <begin position="1"/>
        <end position="24"/>
    </location>
</feature>
<dbReference type="GO" id="GO:0009653">
    <property type="term" value="P:anatomical structure morphogenesis"/>
    <property type="evidence" value="ECO:0007669"/>
    <property type="project" value="TreeGrafter"/>
</dbReference>
<evidence type="ECO:0000256" key="1">
    <source>
        <dbReference type="ARBA" id="ARBA00005529"/>
    </source>
</evidence>
<evidence type="ECO:0000256" key="5">
    <source>
        <dbReference type="ARBA" id="ARBA00023180"/>
    </source>
</evidence>
<feature type="domain" description="Cadherin" evidence="10">
    <location>
        <begin position="1040"/>
        <end position="1143"/>
    </location>
</feature>
<dbReference type="PROSITE" id="PS51854">
    <property type="entry name" value="CSPG"/>
    <property type="match status" value="11"/>
</dbReference>
<sequence length="1945" mass="214683">NKSKMAAVVSSFLLLCAFLCCADAFVEISPLEVLRGRSTFITSSHLNIHVTPGSDCKVEVVLNEPVTMRVGGVTTDGFYLLRFSSSETQVRTVVLPVLILDPPSPLVSLGPNPLIVPVFLGLSNPIDASVLQIRTGPDQICSVRFYSALVPAVGQLVDPQNSRNHGPIFSNLCYNVVPLSDCSGNSPCLDQTQPVVFLKTSCEGFLQSGLRYQHLSPPSPQMDYIPLGVELRERATRSEYVWIPVRINPGLPDQPPRASFMASSILEVDQFVLTPLTLATLDAEDAETPQSRLVFNVTAPPAGGYLTHLDDHTREVHSFTWDDLNHLKIAYQPPHTSQSQRTHDQMEFQVIDGSFQTSSPIVVHVSIRASETNAPRVSWNMGLVLLEGQSRSLSWEEFQVVDRDDIEQVFVVAVDGPQHGTLTVRGAKSFMFRVADLRRGDIVYRHDDSDTSHDHIVFRISDGRHTIRHRFPIAILPRDDSPPFLLNNVALQVQEGAQVQVRDYLLASDLDSSDQYITYDITTRPKSGKLVRKSSPQDTGVEVQSFLQKELVQGQIFYQHSGDETQEDSFDFSLSDNNEPPNLSLLQTVVVHVFPVKDQVPVEVPGSVRTLTLREDQVVYISPQQLHFRDPEDPDQDLTYTITRACYSTNRPSLMDAGRLFLTDNSNSMKRDHMIPVLKSFTQVCSCLLLWLCSCLLLSAPLALLLCSSGSAPLSAVNHMKVGFMPPVEDIGLDPLWVRFEFSVQDLQGGLVSGLDFNITVLPVDDQKPQVKAFSNLVRVEEGGAVLLTEEHVMVRDRDSPEDALSAHILKGALHGRLERQGHELRPGDSFSLMDLRSLRVRYVHDDSETTADEISLRISDGTNSVDLVLHILPMNDEAPVLDRFLLNSLVCNESGSVRISLDHLRASDRDSDDLRLVYMLARTPHFGTLQKSGLNVDRFTQQDLVQGLVYYSHSGAEIGPAPVMDTITLIISDAEAGLTDSCCDGDAPPPPVPLHGSLPVYDLNVTVLPVNNQPPIIVLGPSLLSVNEGSFGCLCGGVLGATDLDTPPDGITFHLLAPPLHGFIENTLPSAGSEKSRAGIPVESFTLTDLSGGFINYVQSLHRDTEPRADHMTLSVNDGLHSSAPSPVYIIINPTNDEPPVLHLNNFTVEEGGLQHLSPLLLDASDVDAPLDVLTFSVLRPPQHGRLLNALYKQQGAALSVEDPGLVRLSGLRLVYVHDGSETLLDSVELSLSDGKHSVLGTAFITVTPVDDQTPILISISISLEVDSGQTRVLSCVVLEAEDQDSDLDQVYYVLNTVPRQGALQKKSGSDWSVLYPGQNFTQTDVEMNRIRYVHQRKDHAEVTGVAPGLKGHDSFRFILSDRTNETPLQTFYISIRTMERGPLQLSTRPARIMEGERLVLSSDYLLALDFGPPQDLVYRIQDDPRLGSLSLVSGPGVRLRNFTQLDVTAQRVCYTHDNSHEGDKDSFSFVVSNGVSSVPGSLLVHILHMDRIPPSLVQNSGLRVQEGSTGIITRSHLLLTDPDTAVVNLTYKITQMPRYGRLLLHGEHFTQWDLDQAGVTYRHDPKTRASIDAFHFLPTDQSNAGFLLYGRISTEPAVFTIQIERPDVPPSLVSRLSPTAVTALASGRFGIILDRSHLQASDPDSEDQELTYTITRPPRHGHLENTLTGSYIQSRFTQRDINQKSVVYLLPVDVDVTNDNFLFVLSDPAGNSLPPQSLDLSWSRVQFSASCYRTCETSGTLQIQVQRTGFSSDPAFVSIQVEEGGAKVGVDFTHSSATLLQFDPGVNVKTWNIFLIADALEENHESFTVLLKKPQNSVLGTRTSARVEILDPRQGPNKNTDTGRTCKGPKQSKSNQGPSTCEAKVLKSKHQQNIQMKIKPNLRNCENPLFRFNSSLASVQSRRDLFWLWRFSGRRPFWTGQCPPLTGRLWVQVLVSLSGVLPV</sequence>
<keyword evidence="2 9" id="KW-0732">Signal</keyword>
<dbReference type="PROSITE" id="PS50268">
    <property type="entry name" value="CADHERIN_2"/>
    <property type="match status" value="1"/>
</dbReference>
<dbReference type="SUPFAM" id="SSF141072">
    <property type="entry name" value="CalX-like"/>
    <property type="match status" value="1"/>
</dbReference>
<feature type="repeat" description="CSPG" evidence="7">
    <location>
        <begin position="1015"/>
        <end position="1118"/>
    </location>
</feature>
<dbReference type="Gene3D" id="2.60.40.2030">
    <property type="match status" value="1"/>
</dbReference>
<feature type="repeat" description="CSPG" evidence="7">
    <location>
        <begin position="1383"/>
        <end position="1474"/>
    </location>
</feature>
<feature type="region of interest" description="Disordered" evidence="8">
    <location>
        <begin position="1833"/>
        <end position="1861"/>
    </location>
</feature>
<dbReference type="GO" id="GO:0007154">
    <property type="term" value="P:cell communication"/>
    <property type="evidence" value="ECO:0007669"/>
    <property type="project" value="InterPro"/>
</dbReference>
<evidence type="ECO:0000256" key="7">
    <source>
        <dbReference type="PROSITE-ProRule" id="PRU01201"/>
    </source>
</evidence>
<dbReference type="Proteomes" id="UP000261520">
    <property type="component" value="Unplaced"/>
</dbReference>
<feature type="repeat" description="CSPG" evidence="7">
    <location>
        <begin position="1139"/>
        <end position="1234"/>
    </location>
</feature>
<feature type="repeat" description="CSPG" evidence="7">
    <location>
        <begin position="769"/>
        <end position="860"/>
    </location>
</feature>
<evidence type="ECO:0000256" key="4">
    <source>
        <dbReference type="ARBA" id="ARBA00022837"/>
    </source>
</evidence>
<evidence type="ECO:0000259" key="10">
    <source>
        <dbReference type="PROSITE" id="PS50268"/>
    </source>
</evidence>
<accession>A0A3B3ZBF9</accession>
<dbReference type="InterPro" id="IPR051561">
    <property type="entry name" value="FRAS1_ECM"/>
</dbReference>
<dbReference type="Pfam" id="PF03160">
    <property type="entry name" value="Calx-beta"/>
    <property type="match status" value="1"/>
</dbReference>
<dbReference type="SMART" id="SM00237">
    <property type="entry name" value="Calx_beta"/>
    <property type="match status" value="1"/>
</dbReference>
<reference evidence="11" key="2">
    <citation type="submission" date="2025-09" db="UniProtKB">
        <authorList>
            <consortium name="Ensembl"/>
        </authorList>
    </citation>
    <scope>IDENTIFICATION</scope>
</reference>
<protein>
    <recommendedName>
        <fullName evidence="10">Cadherin domain-containing protein</fullName>
    </recommendedName>
</protein>
<dbReference type="Ensembl" id="ENSPMGT00000002030.1">
    <property type="protein sequence ID" value="ENSPMGP00000001903.1"/>
    <property type="gene ID" value="ENSPMGG00000001304.1"/>
</dbReference>
<dbReference type="InterPro" id="IPR002126">
    <property type="entry name" value="Cadherin-like_dom"/>
</dbReference>
<dbReference type="PANTHER" id="PTHR45739:SF3">
    <property type="entry name" value="FRAS-RELATED EXTRACELLULAR MATRIX PROTEIN 1B PRECURSOR"/>
    <property type="match status" value="1"/>
</dbReference>
<feature type="repeat" description="CSPG" evidence="7">
    <location>
        <begin position="1256"/>
        <end position="1362"/>
    </location>
</feature>
<comment type="similarity">
    <text evidence="1">Belongs to the FRAS1 family.</text>
</comment>
<proteinExistence type="inferred from homology"/>
<keyword evidence="3" id="KW-0677">Repeat</keyword>
<dbReference type="GO" id="GO:0007156">
    <property type="term" value="P:homophilic cell adhesion via plasma membrane adhesion molecules"/>
    <property type="evidence" value="ECO:0007669"/>
    <property type="project" value="InterPro"/>
</dbReference>
<dbReference type="STRING" id="409849.ENSPMGP00000001903"/>
<feature type="repeat" description="CSPG" evidence="7">
    <location>
        <begin position="482"/>
        <end position="575"/>
    </location>
</feature>
<evidence type="ECO:0000256" key="9">
    <source>
        <dbReference type="SAM" id="SignalP"/>
    </source>
</evidence>
<evidence type="ECO:0000256" key="8">
    <source>
        <dbReference type="SAM" id="MobiDB-lite"/>
    </source>
</evidence>
<dbReference type="InterPro" id="IPR003644">
    <property type="entry name" value="Calx_beta"/>
</dbReference>
<evidence type="ECO:0000256" key="6">
    <source>
        <dbReference type="PROSITE-ProRule" id="PRU00043"/>
    </source>
</evidence>
<dbReference type="PANTHER" id="PTHR45739">
    <property type="entry name" value="MATRIX PROTEIN, PUTATIVE-RELATED"/>
    <property type="match status" value="1"/>
</dbReference>
<dbReference type="GO" id="GO:0016020">
    <property type="term" value="C:membrane"/>
    <property type="evidence" value="ECO:0007669"/>
    <property type="project" value="InterPro"/>
</dbReference>
<keyword evidence="5" id="KW-0325">Glycoprotein</keyword>
<organism evidence="11 12">
    <name type="scientific">Periophthalmus magnuspinnatus</name>
    <dbReference type="NCBI Taxonomy" id="409849"/>
    <lineage>
        <taxon>Eukaryota</taxon>
        <taxon>Metazoa</taxon>
        <taxon>Chordata</taxon>
        <taxon>Craniata</taxon>
        <taxon>Vertebrata</taxon>
        <taxon>Euteleostomi</taxon>
        <taxon>Actinopterygii</taxon>
        <taxon>Neopterygii</taxon>
        <taxon>Teleostei</taxon>
        <taxon>Neoteleostei</taxon>
        <taxon>Acanthomorphata</taxon>
        <taxon>Gobiaria</taxon>
        <taxon>Gobiiformes</taxon>
        <taxon>Gobioidei</taxon>
        <taxon>Gobiidae</taxon>
        <taxon>Oxudercinae</taxon>
        <taxon>Periophthalmus</taxon>
    </lineage>
</organism>
<evidence type="ECO:0000256" key="3">
    <source>
        <dbReference type="ARBA" id="ARBA00022737"/>
    </source>
</evidence>
<dbReference type="InterPro" id="IPR039005">
    <property type="entry name" value="CSPG_rpt"/>
</dbReference>
<feature type="repeat" description="CSPG" evidence="7">
    <location>
        <begin position="257"/>
        <end position="351"/>
    </location>
</feature>
<feature type="chain" id="PRO_5017382649" description="Cadherin domain-containing protein" evidence="9">
    <location>
        <begin position="25"/>
        <end position="1945"/>
    </location>
</feature>